<comment type="caution">
    <text evidence="1">The sequence shown here is derived from an EMBL/GenBank/DDBJ whole genome shotgun (WGS) entry which is preliminary data.</text>
</comment>
<gene>
    <name evidence="1" type="ORF">BV898_03830</name>
</gene>
<protein>
    <submittedName>
        <fullName evidence="1">Uncharacterized protein</fullName>
    </submittedName>
</protein>
<evidence type="ECO:0000313" key="2">
    <source>
        <dbReference type="Proteomes" id="UP000192578"/>
    </source>
</evidence>
<proteinExistence type="predicted"/>
<reference evidence="2" key="1">
    <citation type="submission" date="2017-01" db="EMBL/GenBank/DDBJ databases">
        <title>Comparative genomics of anhydrobiosis in the tardigrade Hypsibius dujardini.</title>
        <authorList>
            <person name="Yoshida Y."/>
            <person name="Koutsovoulos G."/>
            <person name="Laetsch D."/>
            <person name="Stevens L."/>
            <person name="Kumar S."/>
            <person name="Horikawa D."/>
            <person name="Ishino K."/>
            <person name="Komine S."/>
            <person name="Tomita M."/>
            <person name="Blaxter M."/>
            <person name="Arakawa K."/>
        </authorList>
    </citation>
    <scope>NUCLEOTIDE SEQUENCE [LARGE SCALE GENOMIC DNA]</scope>
    <source>
        <strain evidence="2">Z151</strain>
    </source>
</reference>
<dbReference type="EMBL" id="MTYJ01000018">
    <property type="protein sequence ID" value="OQV22332.1"/>
    <property type="molecule type" value="Genomic_DNA"/>
</dbReference>
<evidence type="ECO:0000313" key="1">
    <source>
        <dbReference type="EMBL" id="OQV22332.1"/>
    </source>
</evidence>
<dbReference type="Proteomes" id="UP000192578">
    <property type="component" value="Unassembled WGS sequence"/>
</dbReference>
<keyword evidence="2" id="KW-1185">Reference proteome</keyword>
<organism evidence="1 2">
    <name type="scientific">Hypsibius exemplaris</name>
    <name type="common">Freshwater tardigrade</name>
    <dbReference type="NCBI Taxonomy" id="2072580"/>
    <lineage>
        <taxon>Eukaryota</taxon>
        <taxon>Metazoa</taxon>
        <taxon>Ecdysozoa</taxon>
        <taxon>Tardigrada</taxon>
        <taxon>Eutardigrada</taxon>
        <taxon>Parachela</taxon>
        <taxon>Hypsibioidea</taxon>
        <taxon>Hypsibiidae</taxon>
        <taxon>Hypsibius</taxon>
    </lineage>
</organism>
<name>A0A1W0X4W6_HYPEX</name>
<dbReference type="AlphaFoldDB" id="A0A1W0X4W6"/>
<accession>A0A1W0X4W6</accession>
<sequence>MRIQNSEASSKAKFSIEFYYGSDGELPVDFFEIGEAFRYREWQIFSRDVFSKVKPSGEFRHYLPTNRTRSSLTEGHPNGW</sequence>